<evidence type="ECO:0000259" key="10">
    <source>
        <dbReference type="PROSITE" id="PS51165"/>
    </source>
</evidence>
<dbReference type="InterPro" id="IPR049962">
    <property type="entry name" value="THUMP_ThiI"/>
</dbReference>
<feature type="binding site" evidence="9">
    <location>
        <position position="298"/>
    </location>
    <ligand>
        <name>ATP</name>
        <dbReference type="ChEBI" id="CHEBI:30616"/>
    </ligand>
</feature>
<feature type="binding site" evidence="9">
    <location>
        <position position="276"/>
    </location>
    <ligand>
        <name>ATP</name>
        <dbReference type="ChEBI" id="CHEBI:30616"/>
    </ligand>
</feature>
<dbReference type="PROSITE" id="PS51165">
    <property type="entry name" value="THUMP"/>
    <property type="match status" value="1"/>
</dbReference>
<dbReference type="Gene3D" id="3.40.50.620">
    <property type="entry name" value="HUPs"/>
    <property type="match status" value="1"/>
</dbReference>
<comment type="caution">
    <text evidence="9">Lacks conserved residue(s) required for the propagation of feature annotation.</text>
</comment>
<comment type="function">
    <text evidence="9">Catalyzes the ATP-dependent transfer of a sulfur to tRNA to produce 4-thiouridine in position 8 of tRNAs, which functions as a near-UV photosensor. Also catalyzes the transfer of sulfur to the sulfur carrier protein ThiS, forming ThiS-thiocarboxylate. This is a step in the synthesis of thiazole, in the thiamine biosynthesis pathway. The sulfur is donated as persulfide by IscS.</text>
</comment>
<evidence type="ECO:0000256" key="6">
    <source>
        <dbReference type="ARBA" id="ARBA00022840"/>
    </source>
</evidence>
<evidence type="ECO:0000256" key="2">
    <source>
        <dbReference type="ARBA" id="ARBA00022490"/>
    </source>
</evidence>
<dbReference type="Pfam" id="PF02568">
    <property type="entry name" value="ThiI"/>
    <property type="match status" value="1"/>
</dbReference>
<dbReference type="GO" id="GO:0052837">
    <property type="term" value="P:thiazole biosynthetic process"/>
    <property type="evidence" value="ECO:0007669"/>
    <property type="project" value="TreeGrafter"/>
</dbReference>
<dbReference type="Pfam" id="PF22025">
    <property type="entry name" value="ThiI_fer"/>
    <property type="match status" value="1"/>
</dbReference>
<dbReference type="HAMAP" id="MF_00021">
    <property type="entry name" value="ThiI"/>
    <property type="match status" value="1"/>
</dbReference>
<dbReference type="InterPro" id="IPR020536">
    <property type="entry name" value="ThiI_AANH"/>
</dbReference>
<comment type="subcellular location">
    <subcellularLocation>
        <location evidence="1 9">Cytoplasm</location>
    </subcellularLocation>
</comment>
<dbReference type="GO" id="GO:0004810">
    <property type="term" value="F:CCA tRNA nucleotidyltransferase activity"/>
    <property type="evidence" value="ECO:0007669"/>
    <property type="project" value="InterPro"/>
</dbReference>
<dbReference type="InterPro" id="IPR049961">
    <property type="entry name" value="ThiI_N"/>
</dbReference>
<dbReference type="SUPFAM" id="SSF143437">
    <property type="entry name" value="THUMP domain-like"/>
    <property type="match status" value="1"/>
</dbReference>
<dbReference type="PANTHER" id="PTHR43209:SF1">
    <property type="entry name" value="TRNA SULFURTRANSFERASE"/>
    <property type="match status" value="1"/>
</dbReference>
<keyword evidence="8 9" id="KW-0784">Thiamine biosynthesis</keyword>
<dbReference type="GO" id="GO:0140741">
    <property type="term" value="F:tRNA-uracil-4 sulfurtransferase activity"/>
    <property type="evidence" value="ECO:0007669"/>
    <property type="project" value="UniProtKB-EC"/>
</dbReference>
<dbReference type="UniPathway" id="UPA00060"/>
<keyword evidence="4 9" id="KW-0808">Transferase</keyword>
<proteinExistence type="inferred from homology"/>
<keyword evidence="3 9" id="KW-0820">tRNA-binding</keyword>
<keyword evidence="6 9" id="KW-0067">ATP-binding</keyword>
<dbReference type="SUPFAM" id="SSF52402">
    <property type="entry name" value="Adenine nucleotide alpha hydrolases-like"/>
    <property type="match status" value="1"/>
</dbReference>
<evidence type="ECO:0000256" key="9">
    <source>
        <dbReference type="HAMAP-Rule" id="MF_00021"/>
    </source>
</evidence>
<dbReference type="EMBL" id="DQVW01000041">
    <property type="protein sequence ID" value="HIQ32314.1"/>
    <property type="molecule type" value="Genomic_DNA"/>
</dbReference>
<reference evidence="11" key="1">
    <citation type="journal article" date="2020" name="ISME J.">
        <title>Gammaproteobacteria mediating utilization of methyl-, sulfur- and petroleum organic compounds in deep ocean hydrothermal plumes.</title>
        <authorList>
            <person name="Zhou Z."/>
            <person name="Liu Y."/>
            <person name="Pan J."/>
            <person name="Cron B.R."/>
            <person name="Toner B.M."/>
            <person name="Anantharaman K."/>
            <person name="Breier J.A."/>
            <person name="Dick G.J."/>
            <person name="Li M."/>
        </authorList>
    </citation>
    <scope>NUCLEOTIDE SEQUENCE</scope>
    <source>
        <strain evidence="11">SZUA-1534</strain>
    </source>
</reference>
<organism evidence="11 12">
    <name type="scientific">Methanothermococcus okinawensis</name>
    <dbReference type="NCBI Taxonomy" id="155863"/>
    <lineage>
        <taxon>Archaea</taxon>
        <taxon>Methanobacteriati</taxon>
        <taxon>Methanobacteriota</taxon>
        <taxon>Methanomada group</taxon>
        <taxon>Methanococci</taxon>
        <taxon>Methanococcales</taxon>
        <taxon>Methanococcaceae</taxon>
        <taxon>Methanothermococcus</taxon>
    </lineage>
</organism>
<dbReference type="Proteomes" id="UP000623215">
    <property type="component" value="Unassembled WGS sequence"/>
</dbReference>
<dbReference type="GO" id="GO:0005829">
    <property type="term" value="C:cytosol"/>
    <property type="evidence" value="ECO:0007669"/>
    <property type="project" value="TreeGrafter"/>
</dbReference>
<feature type="binding site" evidence="9">
    <location>
        <begin position="194"/>
        <end position="195"/>
    </location>
    <ligand>
        <name>ATP</name>
        <dbReference type="ChEBI" id="CHEBI:30616"/>
    </ligand>
</feature>
<dbReference type="InterPro" id="IPR050102">
    <property type="entry name" value="tRNA_sulfurtransferase_ThiI"/>
</dbReference>
<evidence type="ECO:0000256" key="1">
    <source>
        <dbReference type="ARBA" id="ARBA00004496"/>
    </source>
</evidence>
<dbReference type="GO" id="GO:0009229">
    <property type="term" value="P:thiamine diphosphate biosynthetic process"/>
    <property type="evidence" value="ECO:0007669"/>
    <property type="project" value="UniProtKB-UniRule"/>
</dbReference>
<comment type="caution">
    <text evidence="11">The sequence shown here is derived from an EMBL/GenBank/DDBJ whole genome shotgun (WGS) entry which is preliminary data.</text>
</comment>
<keyword evidence="2 9" id="KW-0963">Cytoplasm</keyword>
<evidence type="ECO:0000256" key="3">
    <source>
        <dbReference type="ARBA" id="ARBA00022555"/>
    </source>
</evidence>
<sequence length="392" mass="44799">MFNKVLIRYGEIGIKSRGTRRRFEEILKNNIKLALKRYEIEGNIRTLHRRLLLEVDDSNLERVVSILEKIPGIVSFSPVVECNLDLEEIERTALEVFLRRVRELGRDTVTFRVKTQRVKKNFPLTSVEVNRYIGERILKYFQGAGPGNITLKVDLKNPEITLGIEIIDRAYVFTEVFRGVGGLPVNSQGKVLVLLSDGIDSPVAAFLMMKRGCGTVLLHLKISEEGLEKVEKIYQVLRDYDPTSKLLVFDYRGILKAIRELLEEIGEERYTCIVCKRIMLKIAQEYAKRFGCEGITTGDNIGQVASQTLRNIYVISEGISYPVFRPLIGLDKVEIVDIAKRIGTYNISTSKELRCFAVPRYPVTRGDVEKARELERYVLERIGDILSNKPLK</sequence>
<dbReference type="CDD" id="cd01712">
    <property type="entry name" value="PPase_ThiI"/>
    <property type="match status" value="1"/>
</dbReference>
<dbReference type="InterPro" id="IPR014729">
    <property type="entry name" value="Rossmann-like_a/b/a_fold"/>
</dbReference>
<dbReference type="GO" id="GO:0002937">
    <property type="term" value="P:tRNA 4-thiouridine biosynthesis"/>
    <property type="evidence" value="ECO:0007669"/>
    <property type="project" value="TreeGrafter"/>
</dbReference>
<evidence type="ECO:0000313" key="12">
    <source>
        <dbReference type="Proteomes" id="UP000623215"/>
    </source>
</evidence>
<dbReference type="CDD" id="cd11716">
    <property type="entry name" value="THUMP_ThiI"/>
    <property type="match status" value="1"/>
</dbReference>
<dbReference type="EC" id="2.8.1.4" evidence="9"/>
<dbReference type="PANTHER" id="PTHR43209">
    <property type="entry name" value="TRNA SULFURTRANSFERASE"/>
    <property type="match status" value="1"/>
</dbReference>
<dbReference type="Gene3D" id="3.30.2130.30">
    <property type="match status" value="1"/>
</dbReference>
<dbReference type="InterPro" id="IPR003720">
    <property type="entry name" value="tRNA_STrfase"/>
</dbReference>
<comment type="similarity">
    <text evidence="9">Belongs to the ThiI family.</text>
</comment>
<comment type="catalytic activity">
    <reaction evidence="9">
        <text>[ThiI sulfur-carrier protein]-S-sulfanyl-L-cysteine + a uridine in tRNA + 2 reduced [2Fe-2S]-[ferredoxin] + ATP + H(+) = [ThiI sulfur-carrier protein]-L-cysteine + a 4-thiouridine in tRNA + 2 oxidized [2Fe-2S]-[ferredoxin] + AMP + diphosphate</text>
        <dbReference type="Rhea" id="RHEA:24176"/>
        <dbReference type="Rhea" id="RHEA-COMP:10000"/>
        <dbReference type="Rhea" id="RHEA-COMP:10001"/>
        <dbReference type="Rhea" id="RHEA-COMP:13337"/>
        <dbReference type="Rhea" id="RHEA-COMP:13338"/>
        <dbReference type="Rhea" id="RHEA-COMP:13339"/>
        <dbReference type="Rhea" id="RHEA-COMP:13340"/>
        <dbReference type="ChEBI" id="CHEBI:15378"/>
        <dbReference type="ChEBI" id="CHEBI:29950"/>
        <dbReference type="ChEBI" id="CHEBI:30616"/>
        <dbReference type="ChEBI" id="CHEBI:33019"/>
        <dbReference type="ChEBI" id="CHEBI:33737"/>
        <dbReference type="ChEBI" id="CHEBI:33738"/>
        <dbReference type="ChEBI" id="CHEBI:61963"/>
        <dbReference type="ChEBI" id="CHEBI:65315"/>
        <dbReference type="ChEBI" id="CHEBI:136798"/>
        <dbReference type="ChEBI" id="CHEBI:456215"/>
        <dbReference type="EC" id="2.8.1.4"/>
    </reaction>
</comment>
<comment type="pathway">
    <text evidence="9">Cofactor biosynthesis; thiamine diphosphate biosynthesis.</text>
</comment>
<dbReference type="SMART" id="SM00981">
    <property type="entry name" value="THUMP"/>
    <property type="match status" value="1"/>
</dbReference>
<evidence type="ECO:0000256" key="5">
    <source>
        <dbReference type="ARBA" id="ARBA00022741"/>
    </source>
</evidence>
<dbReference type="InterPro" id="IPR004114">
    <property type="entry name" value="THUMP_dom"/>
</dbReference>
<dbReference type="GO" id="GO:0009228">
    <property type="term" value="P:thiamine biosynthetic process"/>
    <property type="evidence" value="ECO:0007669"/>
    <property type="project" value="UniProtKB-KW"/>
</dbReference>
<dbReference type="NCBIfam" id="TIGR00342">
    <property type="entry name" value="tRNA uracil 4-sulfurtransferase ThiI"/>
    <property type="match status" value="1"/>
</dbReference>
<dbReference type="GO" id="GO:0000049">
    <property type="term" value="F:tRNA binding"/>
    <property type="evidence" value="ECO:0007669"/>
    <property type="project" value="UniProtKB-UniRule"/>
</dbReference>
<evidence type="ECO:0000256" key="4">
    <source>
        <dbReference type="ARBA" id="ARBA00022679"/>
    </source>
</evidence>
<feature type="binding site" evidence="9">
    <location>
        <position position="307"/>
    </location>
    <ligand>
        <name>ATP</name>
        <dbReference type="ChEBI" id="CHEBI:30616"/>
    </ligand>
</feature>
<keyword evidence="5 9" id="KW-0547">Nucleotide-binding</keyword>
<dbReference type="GO" id="GO:0005524">
    <property type="term" value="F:ATP binding"/>
    <property type="evidence" value="ECO:0007669"/>
    <property type="project" value="UniProtKB-UniRule"/>
</dbReference>
<dbReference type="AlphaFoldDB" id="A0A833A105"/>
<name>A0A833A105_9EURY</name>
<evidence type="ECO:0000313" key="11">
    <source>
        <dbReference type="EMBL" id="HIQ32314.1"/>
    </source>
</evidence>
<feature type="domain" description="THUMP" evidence="10">
    <location>
        <begin position="61"/>
        <end position="176"/>
    </location>
</feature>
<dbReference type="Pfam" id="PF02926">
    <property type="entry name" value="THUMP"/>
    <property type="match status" value="1"/>
</dbReference>
<accession>A0A833A105</accession>
<gene>
    <name evidence="9 11" type="primary">thiI</name>
    <name evidence="11" type="ORF">EYH55_02410</name>
</gene>
<protein>
    <recommendedName>
        <fullName evidence="9">Probable tRNA sulfurtransferase</fullName>
        <ecNumber evidence="9">2.8.1.4</ecNumber>
    </recommendedName>
    <alternativeName>
        <fullName evidence="9">Sulfur carrier protein ThiS sulfurtransferase</fullName>
    </alternativeName>
    <alternativeName>
        <fullName evidence="9">Thiamine biosynthesis protein ThiI</fullName>
    </alternativeName>
    <alternativeName>
        <fullName evidence="9">tRNA 4-thiouridine synthase</fullName>
    </alternativeName>
</protein>
<comment type="catalytic activity">
    <reaction evidence="9">
        <text>[ThiS sulfur-carrier protein]-C-terminal Gly-Gly-AMP + S-sulfanyl-L-cysteinyl-[cysteine desulfurase] + AH2 = [ThiS sulfur-carrier protein]-C-terminal-Gly-aminoethanethioate + L-cysteinyl-[cysteine desulfurase] + A + AMP + 2 H(+)</text>
        <dbReference type="Rhea" id="RHEA:43340"/>
        <dbReference type="Rhea" id="RHEA-COMP:12157"/>
        <dbReference type="Rhea" id="RHEA-COMP:12158"/>
        <dbReference type="Rhea" id="RHEA-COMP:12910"/>
        <dbReference type="Rhea" id="RHEA-COMP:19908"/>
        <dbReference type="ChEBI" id="CHEBI:13193"/>
        <dbReference type="ChEBI" id="CHEBI:15378"/>
        <dbReference type="ChEBI" id="CHEBI:17499"/>
        <dbReference type="ChEBI" id="CHEBI:29950"/>
        <dbReference type="ChEBI" id="CHEBI:61963"/>
        <dbReference type="ChEBI" id="CHEBI:90618"/>
        <dbReference type="ChEBI" id="CHEBI:232372"/>
        <dbReference type="ChEBI" id="CHEBI:456215"/>
    </reaction>
</comment>
<evidence type="ECO:0000256" key="8">
    <source>
        <dbReference type="ARBA" id="ARBA00022977"/>
    </source>
</evidence>
<evidence type="ECO:0000256" key="7">
    <source>
        <dbReference type="ARBA" id="ARBA00022884"/>
    </source>
</evidence>
<keyword evidence="7 9" id="KW-0694">RNA-binding</keyword>
<dbReference type="InterPro" id="IPR054173">
    <property type="entry name" value="ThiI_fer"/>
</dbReference>